<name>A0ACB9XWQ1_CHAAC</name>
<dbReference type="EMBL" id="CM043787">
    <property type="protein sequence ID" value="KAI4831166.1"/>
    <property type="molecule type" value="Genomic_DNA"/>
</dbReference>
<dbReference type="Proteomes" id="UP001057452">
    <property type="component" value="Chromosome 3"/>
</dbReference>
<feature type="non-terminal residue" evidence="1">
    <location>
        <position position="1"/>
    </location>
</feature>
<evidence type="ECO:0000313" key="2">
    <source>
        <dbReference type="Proteomes" id="UP001057452"/>
    </source>
</evidence>
<evidence type="ECO:0000313" key="1">
    <source>
        <dbReference type="EMBL" id="KAI4831166.1"/>
    </source>
</evidence>
<organism evidence="1 2">
    <name type="scientific">Chaenocephalus aceratus</name>
    <name type="common">Blackfin icefish</name>
    <name type="synonym">Chaenichthys aceratus</name>
    <dbReference type="NCBI Taxonomy" id="36190"/>
    <lineage>
        <taxon>Eukaryota</taxon>
        <taxon>Metazoa</taxon>
        <taxon>Chordata</taxon>
        <taxon>Craniata</taxon>
        <taxon>Vertebrata</taxon>
        <taxon>Euteleostomi</taxon>
        <taxon>Actinopterygii</taxon>
        <taxon>Neopterygii</taxon>
        <taxon>Teleostei</taxon>
        <taxon>Neoteleostei</taxon>
        <taxon>Acanthomorphata</taxon>
        <taxon>Eupercaria</taxon>
        <taxon>Perciformes</taxon>
        <taxon>Notothenioidei</taxon>
        <taxon>Channichthyidae</taxon>
        <taxon>Chaenocephalus</taxon>
    </lineage>
</organism>
<gene>
    <name evidence="1" type="ORF">KUCAC02_002761</name>
</gene>
<accession>A0ACB9XWQ1</accession>
<reference evidence="1" key="1">
    <citation type="submission" date="2022-05" db="EMBL/GenBank/DDBJ databases">
        <title>Chromosome-level genome of Chaenocephalus aceratus.</title>
        <authorList>
            <person name="Park H."/>
        </authorList>
    </citation>
    <scope>NUCLEOTIDE SEQUENCE</scope>
    <source>
        <strain evidence="1">KU_202001</strain>
    </source>
</reference>
<keyword evidence="2" id="KW-1185">Reference proteome</keyword>
<proteinExistence type="predicted"/>
<feature type="non-terminal residue" evidence="1">
    <location>
        <position position="258"/>
    </location>
</feature>
<protein>
    <submittedName>
        <fullName evidence="1">Uncharacterized protein</fullName>
    </submittedName>
</protein>
<sequence>GLTQSKPCMGYCLNVMRGCLASMAEIDSHWREFVHSLEGLSARMQGPQDLEQVLLGVHTLLHDAVGHAQKNGPRLSAQVHKLCGTPSRRPAQSVSLQHSSRDSISLKAALSGSGDSLAVRRRDFLNSLRLYRTFYGGLADQLCVSELASSDGQACWNGTDIVKSYTLRVVGNGIKAQSANPEVKVKVADPVINQIIDKLKHINQLLQGKSIPKLGSLDQIETGSGDADGRYSGDCDDEDGCGGSGGDEVKRKVPRVSK</sequence>
<comment type="caution">
    <text evidence="1">The sequence shown here is derived from an EMBL/GenBank/DDBJ whole genome shotgun (WGS) entry which is preliminary data.</text>
</comment>